<evidence type="ECO:0000313" key="3">
    <source>
        <dbReference type="Proteomes" id="UP000676336"/>
    </source>
</evidence>
<dbReference type="Proteomes" id="UP000676336">
    <property type="component" value="Unassembled WGS sequence"/>
</dbReference>
<organism evidence="2 3">
    <name type="scientific">Rotaria magnacalcarata</name>
    <dbReference type="NCBI Taxonomy" id="392030"/>
    <lineage>
        <taxon>Eukaryota</taxon>
        <taxon>Metazoa</taxon>
        <taxon>Spiralia</taxon>
        <taxon>Gnathifera</taxon>
        <taxon>Rotifera</taxon>
        <taxon>Eurotatoria</taxon>
        <taxon>Bdelloidea</taxon>
        <taxon>Philodinida</taxon>
        <taxon>Philodinidae</taxon>
        <taxon>Rotaria</taxon>
    </lineage>
</organism>
<dbReference type="EMBL" id="CAJOBI010158401">
    <property type="protein sequence ID" value="CAF4840954.1"/>
    <property type="molecule type" value="Genomic_DNA"/>
</dbReference>
<evidence type="ECO:0000313" key="2">
    <source>
        <dbReference type="EMBL" id="CAF4840954.1"/>
    </source>
</evidence>
<feature type="non-terminal residue" evidence="2">
    <location>
        <position position="167"/>
    </location>
</feature>
<name>A0A8S3BPU9_9BILA</name>
<proteinExistence type="predicted"/>
<evidence type="ECO:0000256" key="1">
    <source>
        <dbReference type="SAM" id="SignalP"/>
    </source>
</evidence>
<dbReference type="AlphaFoldDB" id="A0A8S3BPU9"/>
<accession>A0A8S3BPU9</accession>
<sequence length="167" mass="19253">LTIGPMMSRSVVFFVILIILHVVRSQEQFIQTDNRIQSSPLLCSIHRQGFGQLEYVELTASSINIQFTNIFSNLRCSTIHVSAAITNTLTNEIEQKFEDIQTNNFYTDRLLPDHNYSIIIKISDEKSIRILPTYIFQTLELSNRKTVTLSNDDLLTVEQIESFIFPH</sequence>
<protein>
    <submittedName>
        <fullName evidence="2">Uncharacterized protein</fullName>
    </submittedName>
</protein>
<gene>
    <name evidence="2" type="ORF">SMN809_LOCUS48938</name>
</gene>
<feature type="chain" id="PRO_5035866791" evidence="1">
    <location>
        <begin position="26"/>
        <end position="167"/>
    </location>
</feature>
<reference evidence="2" key="1">
    <citation type="submission" date="2021-02" db="EMBL/GenBank/DDBJ databases">
        <authorList>
            <person name="Nowell W R."/>
        </authorList>
    </citation>
    <scope>NUCLEOTIDE SEQUENCE</scope>
</reference>
<feature type="signal peptide" evidence="1">
    <location>
        <begin position="1"/>
        <end position="25"/>
    </location>
</feature>
<comment type="caution">
    <text evidence="2">The sequence shown here is derived from an EMBL/GenBank/DDBJ whole genome shotgun (WGS) entry which is preliminary data.</text>
</comment>
<feature type="non-terminal residue" evidence="2">
    <location>
        <position position="1"/>
    </location>
</feature>
<keyword evidence="1" id="KW-0732">Signal</keyword>